<sequence>MSKSKLLFLTCCEAGQANIQLSVINKLQQLHGDQLEIILCSTEKLQRRCPDGVTFRKIEGKGMIQHFLEKWDDSDVENGKRGGLLKHLFTPPGFIGAIRLAFSITSIMHAETPEEYVNYAQQCEAVIEDVDPGFIVCDSVFEPGRDAIMKSGRKYILLSPNTFKDLASAQQGKDVFKWPCPGTGYPFPVPWYLKPLNTIGFIFFAKWLLKYDPRHKLFNKVRNAAGFKGNLPLYQPKASLGTNFLCVSHPKVEIPGKLPEWLTCCGPILLPVKSLDTFDMELYKWVMKRPTVLIVLGTHYRTSREFAENMLISIRILLEKRKDVQVLWKLQKYGHFDLTESLGEDRDDRLRIVDWLKPDPLAILKTGNVVCFVNHGGSNSYHEGLATGTPQILMPAWIDCYDFAGRVNYFNNGVWGNAKAAPGISQPEFTKALFKVVGATPNAPEAVKMRARCKELADIVTENGKREGSTVAAKQIWEELQVELAKKK</sequence>
<keyword evidence="1" id="KW-0328">Glycosyltransferase</keyword>
<evidence type="ECO:0008006" key="5">
    <source>
        <dbReference type="Google" id="ProtNLM"/>
    </source>
</evidence>
<evidence type="ECO:0000256" key="2">
    <source>
        <dbReference type="ARBA" id="ARBA00022679"/>
    </source>
</evidence>
<accession>A0AAJ8M7W2</accession>
<dbReference type="KEGG" id="kbi:30206101"/>
<evidence type="ECO:0000256" key="1">
    <source>
        <dbReference type="ARBA" id="ARBA00022676"/>
    </source>
</evidence>
<dbReference type="SUPFAM" id="SSF53756">
    <property type="entry name" value="UDP-Glycosyltransferase/glycogen phosphorylase"/>
    <property type="match status" value="1"/>
</dbReference>
<dbReference type="RefSeq" id="XP_019051253.2">
    <property type="nucleotide sequence ID" value="XM_019188375.2"/>
</dbReference>
<dbReference type="InterPro" id="IPR002213">
    <property type="entry name" value="UDP_glucos_trans"/>
</dbReference>
<name>A0AAJ8M7W2_9TREE</name>
<dbReference type="PANTHER" id="PTHR48043">
    <property type="entry name" value="EG:EG0003.4 PROTEIN-RELATED"/>
    <property type="match status" value="1"/>
</dbReference>
<reference evidence="3" key="1">
    <citation type="submission" date="2013-07" db="EMBL/GenBank/DDBJ databases">
        <authorList>
            <consortium name="The Broad Institute Genome Sequencing Platform"/>
            <person name="Cuomo C."/>
            <person name="Litvintseva A."/>
            <person name="Chen Y."/>
            <person name="Heitman J."/>
            <person name="Sun S."/>
            <person name="Springer D."/>
            <person name="Dromer F."/>
            <person name="Young S.K."/>
            <person name="Zeng Q."/>
            <person name="Gargeya S."/>
            <person name="Fitzgerald M."/>
            <person name="Abouelleil A."/>
            <person name="Alvarado L."/>
            <person name="Berlin A.M."/>
            <person name="Chapman S.B."/>
            <person name="Dewar J."/>
            <person name="Goldberg J."/>
            <person name="Griggs A."/>
            <person name="Gujja S."/>
            <person name="Hansen M."/>
            <person name="Howarth C."/>
            <person name="Imamovic A."/>
            <person name="Larimer J."/>
            <person name="McCowan C."/>
            <person name="Murphy C."/>
            <person name="Pearson M."/>
            <person name="Priest M."/>
            <person name="Roberts A."/>
            <person name="Saif S."/>
            <person name="Shea T."/>
            <person name="Sykes S."/>
            <person name="Wortman J."/>
            <person name="Nusbaum C."/>
            <person name="Birren B."/>
        </authorList>
    </citation>
    <scope>NUCLEOTIDE SEQUENCE</scope>
    <source>
        <strain evidence="3">CBS 10118</strain>
    </source>
</reference>
<dbReference type="AlphaFoldDB" id="A0AAJ8M7W2"/>
<dbReference type="EMBL" id="CP144541">
    <property type="protein sequence ID" value="WVW81015.1"/>
    <property type="molecule type" value="Genomic_DNA"/>
</dbReference>
<protein>
    <recommendedName>
        <fullName evidence="5">UDP-glucoronosyl and UDP-glucosyl transferase</fullName>
    </recommendedName>
</protein>
<dbReference type="Pfam" id="PF00201">
    <property type="entry name" value="UDPGT"/>
    <property type="match status" value="1"/>
</dbReference>
<dbReference type="Gene3D" id="3.40.50.2000">
    <property type="entry name" value="Glycogen Phosphorylase B"/>
    <property type="match status" value="1"/>
</dbReference>
<evidence type="ECO:0000313" key="3">
    <source>
        <dbReference type="EMBL" id="WVW81015.1"/>
    </source>
</evidence>
<dbReference type="PANTHER" id="PTHR48043:SF145">
    <property type="entry name" value="FI06409P-RELATED"/>
    <property type="match status" value="1"/>
</dbReference>
<gene>
    <name evidence="3" type="ORF">I302_103006</name>
</gene>
<reference evidence="3" key="2">
    <citation type="submission" date="2024-02" db="EMBL/GenBank/DDBJ databases">
        <title>Comparative genomics of Cryptococcus and Kwoniella reveals pathogenesis evolution and contrasting modes of karyotype evolution via chromosome fusion or intercentromeric recombination.</title>
        <authorList>
            <person name="Coelho M.A."/>
            <person name="David-Palma M."/>
            <person name="Shea T."/>
            <person name="Bowers K."/>
            <person name="McGinley-Smith S."/>
            <person name="Mohammad A.W."/>
            <person name="Gnirke A."/>
            <person name="Yurkov A.M."/>
            <person name="Nowrousian M."/>
            <person name="Sun S."/>
            <person name="Cuomo C.A."/>
            <person name="Heitman J."/>
        </authorList>
    </citation>
    <scope>NUCLEOTIDE SEQUENCE</scope>
    <source>
        <strain evidence="3">CBS 10118</strain>
    </source>
</reference>
<keyword evidence="4" id="KW-1185">Reference proteome</keyword>
<keyword evidence="2" id="KW-0808">Transferase</keyword>
<organism evidence="3 4">
    <name type="scientific">Kwoniella bestiolae CBS 10118</name>
    <dbReference type="NCBI Taxonomy" id="1296100"/>
    <lineage>
        <taxon>Eukaryota</taxon>
        <taxon>Fungi</taxon>
        <taxon>Dikarya</taxon>
        <taxon>Basidiomycota</taxon>
        <taxon>Agaricomycotina</taxon>
        <taxon>Tremellomycetes</taxon>
        <taxon>Tremellales</taxon>
        <taxon>Cryptococcaceae</taxon>
        <taxon>Kwoniella</taxon>
    </lineage>
</organism>
<evidence type="ECO:0000313" key="4">
    <source>
        <dbReference type="Proteomes" id="UP000092730"/>
    </source>
</evidence>
<dbReference type="GeneID" id="30206101"/>
<dbReference type="GO" id="GO:0008194">
    <property type="term" value="F:UDP-glycosyltransferase activity"/>
    <property type="evidence" value="ECO:0007669"/>
    <property type="project" value="InterPro"/>
</dbReference>
<dbReference type="Proteomes" id="UP000092730">
    <property type="component" value="Chromosome 1"/>
</dbReference>
<dbReference type="InterPro" id="IPR050271">
    <property type="entry name" value="UDP-glycosyltransferase"/>
</dbReference>
<proteinExistence type="predicted"/>